<evidence type="ECO:0000256" key="1">
    <source>
        <dbReference type="ARBA" id="ARBA00004141"/>
    </source>
</evidence>
<evidence type="ECO:0000256" key="2">
    <source>
        <dbReference type="ARBA" id="ARBA00022692"/>
    </source>
</evidence>
<reference evidence="8" key="1">
    <citation type="submission" date="2014-03" db="EMBL/GenBank/DDBJ databases">
        <title>The Genome Sequence of Puccinia striiformis f. sp. tritici PST-78.</title>
        <authorList>
            <consortium name="The Broad Institute Genome Sequencing Platform"/>
            <person name="Cuomo C."/>
            <person name="Hulbert S."/>
            <person name="Chen X."/>
            <person name="Walker B."/>
            <person name="Young S.K."/>
            <person name="Zeng Q."/>
            <person name="Gargeya S."/>
            <person name="Fitzgerald M."/>
            <person name="Haas B."/>
            <person name="Abouelleil A."/>
            <person name="Alvarado L."/>
            <person name="Arachchi H.M."/>
            <person name="Berlin A.M."/>
            <person name="Chapman S.B."/>
            <person name="Goldberg J."/>
            <person name="Griggs A."/>
            <person name="Gujja S."/>
            <person name="Hansen M."/>
            <person name="Howarth C."/>
            <person name="Imamovic A."/>
            <person name="Larimer J."/>
            <person name="McCowan C."/>
            <person name="Montmayeur A."/>
            <person name="Murphy C."/>
            <person name="Neiman D."/>
            <person name="Pearson M."/>
            <person name="Priest M."/>
            <person name="Roberts A."/>
            <person name="Saif S."/>
            <person name="Shea T."/>
            <person name="Sisk P."/>
            <person name="Sykes S."/>
            <person name="Wortman J."/>
            <person name="Nusbaum C."/>
            <person name="Birren B."/>
        </authorList>
    </citation>
    <scope>NUCLEOTIDE SEQUENCE [LARGE SCALE GENOMIC DNA]</scope>
    <source>
        <strain evidence="8">race PST-78</strain>
    </source>
</reference>
<organism evidence="7 8">
    <name type="scientific">Puccinia striiformis f. sp. tritici PST-78</name>
    <dbReference type="NCBI Taxonomy" id="1165861"/>
    <lineage>
        <taxon>Eukaryota</taxon>
        <taxon>Fungi</taxon>
        <taxon>Dikarya</taxon>
        <taxon>Basidiomycota</taxon>
        <taxon>Pucciniomycotina</taxon>
        <taxon>Pucciniomycetes</taxon>
        <taxon>Pucciniales</taxon>
        <taxon>Pucciniaceae</taxon>
        <taxon>Puccinia</taxon>
    </lineage>
</organism>
<comment type="caution">
    <text evidence="7">The sequence shown here is derived from an EMBL/GenBank/DDBJ whole genome shotgun (WGS) entry which is preliminary data.</text>
</comment>
<feature type="transmembrane region" description="Helical" evidence="6">
    <location>
        <begin position="20"/>
        <end position="40"/>
    </location>
</feature>
<evidence type="ECO:0000313" key="8">
    <source>
        <dbReference type="Proteomes" id="UP000054564"/>
    </source>
</evidence>
<dbReference type="SUPFAM" id="SSF103481">
    <property type="entry name" value="Multidrug resistance efflux transporter EmrE"/>
    <property type="match status" value="1"/>
</dbReference>
<dbReference type="InterPro" id="IPR037185">
    <property type="entry name" value="EmrE-like"/>
</dbReference>
<feature type="transmembrane region" description="Helical" evidence="6">
    <location>
        <begin position="424"/>
        <end position="445"/>
    </location>
</feature>
<evidence type="ECO:0000256" key="5">
    <source>
        <dbReference type="SAM" id="MobiDB-lite"/>
    </source>
</evidence>
<dbReference type="GO" id="GO:0015165">
    <property type="term" value="F:pyrimidine nucleotide-sugar transmembrane transporter activity"/>
    <property type="evidence" value="ECO:0007669"/>
    <property type="project" value="InterPro"/>
</dbReference>
<proteinExistence type="predicted"/>
<feature type="transmembrane region" description="Helical" evidence="6">
    <location>
        <begin position="567"/>
        <end position="584"/>
    </location>
</feature>
<comment type="subcellular location">
    <subcellularLocation>
        <location evidence="1">Membrane</location>
        <topology evidence="1">Multi-pass membrane protein</topology>
    </subcellularLocation>
</comment>
<feature type="transmembrane region" description="Helical" evidence="6">
    <location>
        <begin position="501"/>
        <end position="518"/>
    </location>
</feature>
<dbReference type="Pfam" id="PF04142">
    <property type="entry name" value="Nuc_sug_transp"/>
    <property type="match status" value="3"/>
</dbReference>
<name>A0A0L0VKK2_9BASI</name>
<feature type="region of interest" description="Disordered" evidence="5">
    <location>
        <begin position="378"/>
        <end position="407"/>
    </location>
</feature>
<protein>
    <recommendedName>
        <fullName evidence="9">UDP-galactose transporter</fullName>
    </recommendedName>
</protein>
<evidence type="ECO:0008006" key="9">
    <source>
        <dbReference type="Google" id="ProtNLM"/>
    </source>
</evidence>
<keyword evidence="4 6" id="KW-0472">Membrane</keyword>
<feature type="transmembrane region" description="Helical" evidence="6">
    <location>
        <begin position="285"/>
        <end position="302"/>
    </location>
</feature>
<dbReference type="GO" id="GO:0000139">
    <property type="term" value="C:Golgi membrane"/>
    <property type="evidence" value="ECO:0007669"/>
    <property type="project" value="InterPro"/>
</dbReference>
<accession>A0A0L0VKK2</accession>
<keyword evidence="3 6" id="KW-1133">Transmembrane helix</keyword>
<feature type="compositionally biased region" description="Polar residues" evidence="5">
    <location>
        <begin position="179"/>
        <end position="188"/>
    </location>
</feature>
<feature type="compositionally biased region" description="Acidic residues" evidence="5">
    <location>
        <begin position="99"/>
        <end position="109"/>
    </location>
</feature>
<dbReference type="NCBIfam" id="TIGR00803">
    <property type="entry name" value="nst"/>
    <property type="match status" value="1"/>
</dbReference>
<feature type="transmembrane region" description="Helical" evidence="6">
    <location>
        <begin position="530"/>
        <end position="547"/>
    </location>
</feature>
<keyword evidence="8" id="KW-1185">Reference proteome</keyword>
<dbReference type="InterPro" id="IPR007271">
    <property type="entry name" value="Nuc_sug_transpt"/>
</dbReference>
<sequence>MVNFNFQPPRLSKMAISLQLISLCALCLHYSSLTILMHLSRTGGQDSKSYRASAAVVMTELFKLIISLGFAYYHSFIKAELPTPRPSPQSRFEPQFESLPEEEEEEEEDQRQSTGNEQLDRVEENHRWKAEEPRWNEESDQLISDMISQIHSNSSKTRERTKSSEVYLPSQTGKRRRLTSWNGTTNPEESTVVGAAAAVSQSNVRPRSDHSHRMSVQASPLLTRLTQNHSSSLSPFRLQQALLHLRASVFSQDWYLLSIPAVMFVVQNNLQYLAASNLSVPLFQITYQLKILTTALCSVILLKRRLKRTQWVSLIILTAGVVIVQLNSSQEKAEPTGLNDTTRRQEMNQLLGLVAVVSACISSGFASVYLERMLKSTSTTGLKPSHNTRSPEISTTKENTSSSHTYSPVTGGLLKTVVPPSTSIWIRNIQLSGFGLLVSISIVLLENHAKTLIQVFFDSIKTLFTFTPTHYQKPFNKHQFIQSSFVSNINENSFFTGFSNLTWIVIFFQVSGGILNSAVMKYSNNINKNFSICLSIILSILFSNIFLSSSSNSNSHNNSNHNNNIFNFYFFVGSSFVIFSTWLFNL</sequence>
<dbReference type="STRING" id="1165861.A0A0L0VKK2"/>
<dbReference type="AlphaFoldDB" id="A0A0L0VKK2"/>
<feature type="region of interest" description="Disordered" evidence="5">
    <location>
        <begin position="83"/>
        <end position="188"/>
    </location>
</feature>
<evidence type="ECO:0000256" key="6">
    <source>
        <dbReference type="SAM" id="Phobius"/>
    </source>
</evidence>
<feature type="transmembrane region" description="Helical" evidence="6">
    <location>
        <begin position="52"/>
        <end position="73"/>
    </location>
</feature>
<dbReference type="OrthoDB" id="408493at2759"/>
<keyword evidence="2 6" id="KW-0812">Transmembrane</keyword>
<gene>
    <name evidence="7" type="ORF">PSTG_07038</name>
</gene>
<feature type="transmembrane region" description="Helical" evidence="6">
    <location>
        <begin position="350"/>
        <end position="370"/>
    </location>
</feature>
<dbReference type="Proteomes" id="UP000054564">
    <property type="component" value="Unassembled WGS sequence"/>
</dbReference>
<evidence type="ECO:0000313" key="7">
    <source>
        <dbReference type="EMBL" id="KNE99751.1"/>
    </source>
</evidence>
<feature type="compositionally biased region" description="Polar residues" evidence="5">
    <location>
        <begin position="146"/>
        <end position="155"/>
    </location>
</feature>
<feature type="compositionally biased region" description="Basic and acidic residues" evidence="5">
    <location>
        <begin position="118"/>
        <end position="137"/>
    </location>
</feature>
<dbReference type="PANTHER" id="PTHR10231">
    <property type="entry name" value="NUCLEOTIDE-SUGAR TRANSMEMBRANE TRANSPORTER"/>
    <property type="match status" value="1"/>
</dbReference>
<dbReference type="EMBL" id="AJIL01000043">
    <property type="protein sequence ID" value="KNE99751.1"/>
    <property type="molecule type" value="Genomic_DNA"/>
</dbReference>
<evidence type="ECO:0000256" key="3">
    <source>
        <dbReference type="ARBA" id="ARBA00022989"/>
    </source>
</evidence>
<evidence type="ECO:0000256" key="4">
    <source>
        <dbReference type="ARBA" id="ARBA00023136"/>
    </source>
</evidence>